<proteinExistence type="predicted"/>
<dbReference type="Proteomes" id="UP001234989">
    <property type="component" value="Chromosome 2"/>
</dbReference>
<evidence type="ECO:0000313" key="1">
    <source>
        <dbReference type="EMBL" id="WMV13576.1"/>
    </source>
</evidence>
<dbReference type="AlphaFoldDB" id="A0AAF0PZ21"/>
<evidence type="ECO:0000313" key="2">
    <source>
        <dbReference type="Proteomes" id="UP001234989"/>
    </source>
</evidence>
<name>A0AAF0PZ21_SOLVR</name>
<accession>A0AAF0PZ21</accession>
<reference evidence="1" key="1">
    <citation type="submission" date="2023-08" db="EMBL/GenBank/DDBJ databases">
        <title>A de novo genome assembly of Solanum verrucosum Schlechtendal, a Mexican diploid species geographically isolated from the other diploid A-genome species in potato relatives.</title>
        <authorList>
            <person name="Hosaka K."/>
        </authorList>
    </citation>
    <scope>NUCLEOTIDE SEQUENCE</scope>
    <source>
        <tissue evidence="1">Young leaves</tissue>
    </source>
</reference>
<feature type="non-terminal residue" evidence="1">
    <location>
        <position position="1"/>
    </location>
</feature>
<gene>
    <name evidence="1" type="ORF">MTR67_006961</name>
</gene>
<keyword evidence="2" id="KW-1185">Reference proteome</keyword>
<organism evidence="1 2">
    <name type="scientific">Solanum verrucosum</name>
    <dbReference type="NCBI Taxonomy" id="315347"/>
    <lineage>
        <taxon>Eukaryota</taxon>
        <taxon>Viridiplantae</taxon>
        <taxon>Streptophyta</taxon>
        <taxon>Embryophyta</taxon>
        <taxon>Tracheophyta</taxon>
        <taxon>Spermatophyta</taxon>
        <taxon>Magnoliopsida</taxon>
        <taxon>eudicotyledons</taxon>
        <taxon>Gunneridae</taxon>
        <taxon>Pentapetalae</taxon>
        <taxon>asterids</taxon>
        <taxon>lamiids</taxon>
        <taxon>Solanales</taxon>
        <taxon>Solanaceae</taxon>
        <taxon>Solanoideae</taxon>
        <taxon>Solaneae</taxon>
        <taxon>Solanum</taxon>
    </lineage>
</organism>
<sequence length="71" mass="8360">GLRNKARTLISEKEQSELKKNEVPVCQALREEIKLVIKRRSQRIAKQFCDAMLNRPKVQTLRILTTKAERR</sequence>
<protein>
    <submittedName>
        <fullName evidence="1">Uncharacterized protein</fullName>
    </submittedName>
</protein>
<dbReference type="EMBL" id="CP133613">
    <property type="protein sequence ID" value="WMV13576.1"/>
    <property type="molecule type" value="Genomic_DNA"/>
</dbReference>